<dbReference type="Gene3D" id="3.40.1340.10">
    <property type="entry name" value="RNA polymerase, Rpb5, N-terminal domain"/>
    <property type="match status" value="1"/>
</dbReference>
<dbReference type="InterPro" id="IPR014381">
    <property type="entry name" value="Arch_Rpo5/euc_Rpb5"/>
</dbReference>
<evidence type="ECO:0000313" key="8">
    <source>
        <dbReference type="EMBL" id="KAJ1642584.1"/>
    </source>
</evidence>
<comment type="similarity">
    <text evidence="5">Belongs to the archaeal Rpo5/eukaryotic RPB5 RNA polymerase subunit family.</text>
</comment>
<evidence type="ECO:0000256" key="1">
    <source>
        <dbReference type="ARBA" id="ARBA00004123"/>
    </source>
</evidence>
<dbReference type="Pfam" id="PF03871">
    <property type="entry name" value="RNA_pol_Rpb5_N"/>
    <property type="match status" value="1"/>
</dbReference>
<dbReference type="GO" id="GO:0005665">
    <property type="term" value="C:RNA polymerase II, core complex"/>
    <property type="evidence" value="ECO:0007669"/>
    <property type="project" value="TreeGrafter"/>
</dbReference>
<dbReference type="Proteomes" id="UP001145021">
    <property type="component" value="Unassembled WGS sequence"/>
</dbReference>
<accession>A0A9W8CGU3</accession>
<dbReference type="InterPro" id="IPR035913">
    <property type="entry name" value="RPB5-like_sf"/>
</dbReference>
<dbReference type="InterPro" id="IPR036710">
    <property type="entry name" value="RNA_pol_Rpb5_N_sf"/>
</dbReference>
<dbReference type="SUPFAM" id="SSF53036">
    <property type="entry name" value="Eukaryotic RPB5 N-terminal domain"/>
    <property type="match status" value="1"/>
</dbReference>
<dbReference type="GO" id="GO:0006362">
    <property type="term" value="P:transcription elongation by RNA polymerase I"/>
    <property type="evidence" value="ECO:0007669"/>
    <property type="project" value="TreeGrafter"/>
</dbReference>
<comment type="caution">
    <text evidence="8">The sequence shown here is derived from an EMBL/GenBank/DDBJ whole genome shotgun (WGS) entry which is preliminary data.</text>
</comment>
<dbReference type="GO" id="GO:0006366">
    <property type="term" value="P:transcription by RNA polymerase II"/>
    <property type="evidence" value="ECO:0007669"/>
    <property type="project" value="TreeGrafter"/>
</dbReference>
<keyword evidence="9" id="KW-1185">Reference proteome</keyword>
<dbReference type="GO" id="GO:0042797">
    <property type="term" value="P:tRNA transcription by RNA polymerase III"/>
    <property type="evidence" value="ECO:0007669"/>
    <property type="project" value="TreeGrafter"/>
</dbReference>
<reference evidence="8" key="1">
    <citation type="submission" date="2022-07" db="EMBL/GenBank/DDBJ databases">
        <title>Phylogenomic reconstructions and comparative analyses of Kickxellomycotina fungi.</title>
        <authorList>
            <person name="Reynolds N.K."/>
            <person name="Stajich J.E."/>
            <person name="Barry K."/>
            <person name="Grigoriev I.V."/>
            <person name="Crous P."/>
            <person name="Smith M.E."/>
        </authorList>
    </citation>
    <scope>NUCLEOTIDE SEQUENCE</scope>
    <source>
        <strain evidence="8">NBRC 105413</strain>
    </source>
</reference>
<gene>
    <name evidence="8" type="primary">RPB5</name>
    <name evidence="8" type="ORF">LPJ64_005582</name>
</gene>
<dbReference type="HAMAP" id="MF_00025">
    <property type="entry name" value="RNApol_Rpo5_RPB5"/>
    <property type="match status" value="1"/>
</dbReference>
<dbReference type="InterPro" id="IPR000783">
    <property type="entry name" value="RNA_pol_subH/Rpb5_C"/>
</dbReference>
<evidence type="ECO:0000313" key="9">
    <source>
        <dbReference type="Proteomes" id="UP001145021"/>
    </source>
</evidence>
<dbReference type="GO" id="GO:0005666">
    <property type="term" value="C:RNA polymerase III complex"/>
    <property type="evidence" value="ECO:0007669"/>
    <property type="project" value="TreeGrafter"/>
</dbReference>
<dbReference type="FunFam" id="3.40.1340.10:FF:000001">
    <property type="entry name" value="DNA-directed RNA polymerases I, II, and III subunit RPABC1"/>
    <property type="match status" value="1"/>
</dbReference>
<evidence type="ECO:0000256" key="3">
    <source>
        <dbReference type="ARBA" id="ARBA00023163"/>
    </source>
</evidence>
<dbReference type="GO" id="GO:0003899">
    <property type="term" value="F:DNA-directed RNA polymerase activity"/>
    <property type="evidence" value="ECO:0007669"/>
    <property type="project" value="InterPro"/>
</dbReference>
<proteinExistence type="inferred from homology"/>
<feature type="domain" description="RNA polymerase Rpb5 N-terminal" evidence="7">
    <location>
        <begin position="6"/>
        <end position="92"/>
    </location>
</feature>
<evidence type="ECO:0000256" key="4">
    <source>
        <dbReference type="ARBA" id="ARBA00023242"/>
    </source>
</evidence>
<dbReference type="AlphaFoldDB" id="A0A9W8CGU3"/>
<dbReference type="FunFam" id="3.90.940.20:FF:000001">
    <property type="entry name" value="DNA-directed RNA polymerases I, II, and III subunit RPABC1"/>
    <property type="match status" value="1"/>
</dbReference>
<dbReference type="GO" id="GO:0005736">
    <property type="term" value="C:RNA polymerase I complex"/>
    <property type="evidence" value="ECO:0007669"/>
    <property type="project" value="TreeGrafter"/>
</dbReference>
<evidence type="ECO:0000256" key="2">
    <source>
        <dbReference type="ARBA" id="ARBA00020809"/>
    </source>
</evidence>
<name>A0A9W8CGU3_9FUNG</name>
<sequence>MDSDSREITRMWRVYRTIHQMCRDRGYLIAAGDLNRTLEEFRTQFASGGKVDRTRMTFIVQKRQDPTSQMFVFFPEDVSVGVQPIKEYSRRMVQESVNNAIIVYRKKITSSATKSISEISGKFRIEIFQESNLLVNITEHELVPQHKVLTDEQKREILTRYRLKETQLPRIMHDDPVARYYGMVRGQVVQIIRPSETAGRYVTYRICM</sequence>
<dbReference type="PANTHER" id="PTHR10535:SF0">
    <property type="entry name" value="DNA-DIRECTED RNA POLYMERASES I, II, AND III SUBUNIT RPABC1"/>
    <property type="match status" value="1"/>
</dbReference>
<dbReference type="InterPro" id="IPR005571">
    <property type="entry name" value="RNA_pol_Rpb5_N"/>
</dbReference>
<keyword evidence="3" id="KW-0804">Transcription</keyword>
<dbReference type="Gene3D" id="3.90.940.20">
    <property type="entry name" value="RPB5-like RNA polymerase subunit"/>
    <property type="match status" value="1"/>
</dbReference>
<keyword evidence="4" id="KW-0539">Nucleus</keyword>
<evidence type="ECO:0000259" key="6">
    <source>
        <dbReference type="Pfam" id="PF01191"/>
    </source>
</evidence>
<dbReference type="PIRSF" id="PIRSF000747">
    <property type="entry name" value="RPB5"/>
    <property type="match status" value="1"/>
</dbReference>
<evidence type="ECO:0000259" key="7">
    <source>
        <dbReference type="Pfam" id="PF03871"/>
    </source>
</evidence>
<keyword evidence="8" id="KW-0240">DNA-directed RNA polymerase</keyword>
<dbReference type="GO" id="GO:0003677">
    <property type="term" value="F:DNA binding"/>
    <property type="evidence" value="ECO:0007669"/>
    <property type="project" value="InterPro"/>
</dbReference>
<dbReference type="PANTHER" id="PTHR10535">
    <property type="entry name" value="DNA-DIRECTED RNA POLYMERASES I, II, AND III SUBUNIT RPABC1"/>
    <property type="match status" value="1"/>
</dbReference>
<comment type="subcellular location">
    <subcellularLocation>
        <location evidence="1">Nucleus</location>
    </subcellularLocation>
</comment>
<dbReference type="EMBL" id="JANBOH010000373">
    <property type="protein sequence ID" value="KAJ1642584.1"/>
    <property type="molecule type" value="Genomic_DNA"/>
</dbReference>
<feature type="domain" description="RNA polymerase subunit H/Rpb5 C-terminal" evidence="6">
    <location>
        <begin position="135"/>
        <end position="207"/>
    </location>
</feature>
<dbReference type="Pfam" id="PF01191">
    <property type="entry name" value="RNA_pol_Rpb5_C"/>
    <property type="match status" value="1"/>
</dbReference>
<dbReference type="NCBIfam" id="NF007129">
    <property type="entry name" value="PRK09570.1"/>
    <property type="match status" value="1"/>
</dbReference>
<organism evidence="8 9">
    <name type="scientific">Coemansia asiatica</name>
    <dbReference type="NCBI Taxonomy" id="1052880"/>
    <lineage>
        <taxon>Eukaryota</taxon>
        <taxon>Fungi</taxon>
        <taxon>Fungi incertae sedis</taxon>
        <taxon>Zoopagomycota</taxon>
        <taxon>Kickxellomycotina</taxon>
        <taxon>Kickxellomycetes</taxon>
        <taxon>Kickxellales</taxon>
        <taxon>Kickxellaceae</taxon>
        <taxon>Coemansia</taxon>
    </lineage>
</organism>
<protein>
    <recommendedName>
        <fullName evidence="2">DNA-directed RNA polymerases I, II, and III subunit RPABC1</fullName>
    </recommendedName>
</protein>
<dbReference type="SUPFAM" id="SSF55287">
    <property type="entry name" value="RPB5-like RNA polymerase subunit"/>
    <property type="match status" value="1"/>
</dbReference>
<evidence type="ECO:0000256" key="5">
    <source>
        <dbReference type="ARBA" id="ARBA00025765"/>
    </source>
</evidence>